<dbReference type="EMBL" id="JABSTV010001248">
    <property type="protein sequence ID" value="KAH7968667.1"/>
    <property type="molecule type" value="Genomic_DNA"/>
</dbReference>
<keyword evidence="1" id="KW-0862">Zinc</keyword>
<keyword evidence="5" id="KW-1185">Reference proteome</keyword>
<keyword evidence="1" id="KW-0479">Metal-binding</keyword>
<reference evidence="4" key="2">
    <citation type="submission" date="2021-09" db="EMBL/GenBank/DDBJ databases">
        <authorList>
            <person name="Jia N."/>
            <person name="Wang J."/>
            <person name="Shi W."/>
            <person name="Du L."/>
            <person name="Sun Y."/>
            <person name="Zhan W."/>
            <person name="Jiang J."/>
            <person name="Wang Q."/>
            <person name="Zhang B."/>
            <person name="Ji P."/>
            <person name="Sakyi L.B."/>
            <person name="Cui X."/>
            <person name="Yuan T."/>
            <person name="Jiang B."/>
            <person name="Yang W."/>
            <person name="Lam T.T.-Y."/>
            <person name="Chang Q."/>
            <person name="Ding S."/>
            <person name="Wang X."/>
            <person name="Zhu J."/>
            <person name="Ruan X."/>
            <person name="Zhao L."/>
            <person name="Wei J."/>
            <person name="Que T."/>
            <person name="Du C."/>
            <person name="Cheng J."/>
            <person name="Dai P."/>
            <person name="Han X."/>
            <person name="Huang E."/>
            <person name="Gao Y."/>
            <person name="Liu J."/>
            <person name="Shao H."/>
            <person name="Ye R."/>
            <person name="Li L."/>
            <person name="Wei W."/>
            <person name="Wang X."/>
            <person name="Wang C."/>
            <person name="Huo Q."/>
            <person name="Li W."/>
            <person name="Guo W."/>
            <person name="Chen H."/>
            <person name="Chen S."/>
            <person name="Zhou L."/>
            <person name="Zhou L."/>
            <person name="Ni X."/>
            <person name="Tian J."/>
            <person name="Zhou Y."/>
            <person name="Sheng Y."/>
            <person name="Liu T."/>
            <person name="Pan Y."/>
            <person name="Xia L."/>
            <person name="Li J."/>
            <person name="Zhao F."/>
            <person name="Cao W."/>
        </authorList>
    </citation>
    <scope>NUCLEOTIDE SEQUENCE</scope>
    <source>
        <strain evidence="4">Rsan-2018</strain>
        <tissue evidence="4">Larvae</tissue>
    </source>
</reference>
<dbReference type="Proteomes" id="UP000821837">
    <property type="component" value="Unassembled WGS sequence"/>
</dbReference>
<dbReference type="GO" id="GO:0006508">
    <property type="term" value="P:proteolysis"/>
    <property type="evidence" value="ECO:0007669"/>
    <property type="project" value="InterPro"/>
</dbReference>
<dbReference type="InterPro" id="IPR021109">
    <property type="entry name" value="Peptidase_aspartic_dom_sf"/>
</dbReference>
<feature type="domain" description="CCHC-type" evidence="3">
    <location>
        <begin position="817"/>
        <end position="832"/>
    </location>
</feature>
<dbReference type="Gene3D" id="2.40.70.10">
    <property type="entry name" value="Acid Proteases"/>
    <property type="match status" value="1"/>
</dbReference>
<dbReference type="AlphaFoldDB" id="A0A9D4Q8P7"/>
<comment type="caution">
    <text evidence="4">The sequence shown here is derived from an EMBL/GenBank/DDBJ whole genome shotgun (WGS) entry which is preliminary data.</text>
</comment>
<feature type="region of interest" description="Disordered" evidence="2">
    <location>
        <begin position="582"/>
        <end position="657"/>
    </location>
</feature>
<gene>
    <name evidence="4" type="ORF">HPB52_010610</name>
</gene>
<dbReference type="GO" id="GO:0004190">
    <property type="term" value="F:aspartic-type endopeptidase activity"/>
    <property type="evidence" value="ECO:0007669"/>
    <property type="project" value="InterPro"/>
</dbReference>
<dbReference type="VEuPathDB" id="VectorBase:RSAN_046885"/>
<feature type="compositionally biased region" description="Polar residues" evidence="2">
    <location>
        <begin position="586"/>
        <end position="621"/>
    </location>
</feature>
<dbReference type="PROSITE" id="PS00141">
    <property type="entry name" value="ASP_PROTEASE"/>
    <property type="match status" value="1"/>
</dbReference>
<sequence length="1003" mass="108396">MAALFAKLPPFLDVPGRPPIPWHIWHKIFQVHLKAAGGSGWEDERRASALLCALGIEGQRKYFAAQEQLETEGAVTASGSGTVPKTEAAMATTYDTVLQFLDGLFAETTNVLAERHLLTSRKQLPGETFLDFVTALKEKALSCKFGATYDDRVRDQVIHGVANAHVRAKLLSYGEALTLQKAEEVGRDLEALNKANAAFGENERLLGSHSSYGGSIQCVAAAQNGRSAASLAPHVTQHGGGFPPKSGSRIQDGCAGSTAGVQDCVRCQQVQQLAPKPQVGPCFRCGKLGHLATYRNCPAKKKICQFCRIKGHFAAVCRKRQASVQEVAPAQDSDSGTATVLSVQASPSSPRDLRIPVVVGGHSHMSLLVDTGATASLMTKRDFNALFASKHRLLPASIRLKKFSKHRIPVLGYFRTDLQHHGKRAFVSFYVTAHGTSLLGLDAIQQLGLLIDGATLTCRPATPVSSQLPAGVPPGFEHLHSGALGRVKDYVHRAKRRQHIVPLSAKLCRLPLALRQQDAIELRRLQDDDGRGRRLHSRLCISNQVFPAQAIRGGPAVPCDFTSAEAQLQLPATQYHPLRLLEESPGYSSSPAINAKNSNTGEGSNATGSSESAHGSRNPPSSWRDGDMSSKSAPDSRHTQSLPGGPGSRRPQRTQYVGTARGAEKVFEYNARERVRQSEAKRVLQWLSKSVSPLELSSRPGVAAIRVNHKRNIVAVDAKTRECLEQLLNITELRGIAVTAKEPADRQSSTGYFHGVDGEPANDTLLHSNESSVAVLSATREGSTVTLRFAGPVPPEHVSLFRVHFWVRPARRRPLQCRQCGRFGHVVESCKRPSGCIRCGRTHKEGAGCTRVRCVNCGGGHPADTPACTRWQEERRVATIMATSTTALPRRVVKAAIREEHLLEQVPRAPARSYSNVLQGNSPPVVRQLPPVPTPRTSRRHAPAATSTTQPPSAPSVQPSMDALLANLLVTMQAVAVMLPADNPLRAIFLQAAAVQSSNTNHG</sequence>
<dbReference type="GO" id="GO:0008270">
    <property type="term" value="F:zinc ion binding"/>
    <property type="evidence" value="ECO:0007669"/>
    <property type="project" value="UniProtKB-KW"/>
</dbReference>
<reference evidence="4" key="1">
    <citation type="journal article" date="2020" name="Cell">
        <title>Large-Scale Comparative Analyses of Tick Genomes Elucidate Their Genetic Diversity and Vector Capacities.</title>
        <authorList>
            <consortium name="Tick Genome and Microbiome Consortium (TIGMIC)"/>
            <person name="Jia N."/>
            <person name="Wang J."/>
            <person name="Shi W."/>
            <person name="Du L."/>
            <person name="Sun Y."/>
            <person name="Zhan W."/>
            <person name="Jiang J.F."/>
            <person name="Wang Q."/>
            <person name="Zhang B."/>
            <person name="Ji P."/>
            <person name="Bell-Sakyi L."/>
            <person name="Cui X.M."/>
            <person name="Yuan T.T."/>
            <person name="Jiang B.G."/>
            <person name="Yang W.F."/>
            <person name="Lam T.T."/>
            <person name="Chang Q.C."/>
            <person name="Ding S.J."/>
            <person name="Wang X.J."/>
            <person name="Zhu J.G."/>
            <person name="Ruan X.D."/>
            <person name="Zhao L."/>
            <person name="Wei J.T."/>
            <person name="Ye R.Z."/>
            <person name="Que T.C."/>
            <person name="Du C.H."/>
            <person name="Zhou Y.H."/>
            <person name="Cheng J.X."/>
            <person name="Dai P.F."/>
            <person name="Guo W.B."/>
            <person name="Han X.H."/>
            <person name="Huang E.J."/>
            <person name="Li L.F."/>
            <person name="Wei W."/>
            <person name="Gao Y.C."/>
            <person name="Liu J.Z."/>
            <person name="Shao H.Z."/>
            <person name="Wang X."/>
            <person name="Wang C.C."/>
            <person name="Yang T.C."/>
            <person name="Huo Q.B."/>
            <person name="Li W."/>
            <person name="Chen H.Y."/>
            <person name="Chen S.E."/>
            <person name="Zhou L.G."/>
            <person name="Ni X.B."/>
            <person name="Tian J.H."/>
            <person name="Sheng Y."/>
            <person name="Liu T."/>
            <person name="Pan Y.S."/>
            <person name="Xia L.Y."/>
            <person name="Li J."/>
            <person name="Zhao F."/>
            <person name="Cao W.C."/>
        </authorList>
    </citation>
    <scope>NUCLEOTIDE SEQUENCE</scope>
    <source>
        <strain evidence="4">Rsan-2018</strain>
    </source>
</reference>
<evidence type="ECO:0000313" key="5">
    <source>
        <dbReference type="Proteomes" id="UP000821837"/>
    </source>
</evidence>
<dbReference type="PROSITE" id="PS50158">
    <property type="entry name" value="ZF_CCHC"/>
    <property type="match status" value="1"/>
</dbReference>
<dbReference type="InterPro" id="IPR001878">
    <property type="entry name" value="Znf_CCHC"/>
</dbReference>
<feature type="compositionally biased region" description="Polar residues" evidence="2">
    <location>
        <begin position="945"/>
        <end position="958"/>
    </location>
</feature>
<dbReference type="InterPro" id="IPR050951">
    <property type="entry name" value="Retrovirus_Pol_polyprotein"/>
</dbReference>
<keyword evidence="1" id="KW-0863">Zinc-finger</keyword>
<dbReference type="VEuPathDB" id="VectorBase:RSAN_038046"/>
<dbReference type="PANTHER" id="PTHR37984">
    <property type="entry name" value="PROTEIN CBG26694"/>
    <property type="match status" value="1"/>
</dbReference>
<dbReference type="Gene3D" id="4.10.60.10">
    <property type="entry name" value="Zinc finger, CCHC-type"/>
    <property type="match status" value="1"/>
</dbReference>
<dbReference type="SUPFAM" id="SSF50630">
    <property type="entry name" value="Acid proteases"/>
    <property type="match status" value="1"/>
</dbReference>
<accession>A0A9D4Q8P7</accession>
<proteinExistence type="predicted"/>
<protein>
    <recommendedName>
        <fullName evidence="3">CCHC-type domain-containing protein</fullName>
    </recommendedName>
</protein>
<evidence type="ECO:0000313" key="4">
    <source>
        <dbReference type="EMBL" id="KAH7968667.1"/>
    </source>
</evidence>
<evidence type="ECO:0000256" key="2">
    <source>
        <dbReference type="SAM" id="MobiDB-lite"/>
    </source>
</evidence>
<evidence type="ECO:0000259" key="3">
    <source>
        <dbReference type="PROSITE" id="PS50158"/>
    </source>
</evidence>
<evidence type="ECO:0000256" key="1">
    <source>
        <dbReference type="PROSITE-ProRule" id="PRU00047"/>
    </source>
</evidence>
<dbReference type="SUPFAM" id="SSF57756">
    <property type="entry name" value="Retrovirus zinc finger-like domains"/>
    <property type="match status" value="1"/>
</dbReference>
<feature type="region of interest" description="Disordered" evidence="2">
    <location>
        <begin position="914"/>
        <end position="958"/>
    </location>
</feature>
<name>A0A9D4Q8P7_RHISA</name>
<dbReference type="InterPro" id="IPR036875">
    <property type="entry name" value="Znf_CCHC_sf"/>
</dbReference>
<feature type="compositionally biased region" description="Basic and acidic residues" evidence="2">
    <location>
        <begin position="624"/>
        <end position="638"/>
    </location>
</feature>
<dbReference type="VEuPathDB" id="VectorBase:RSAN_042877"/>
<dbReference type="PANTHER" id="PTHR37984:SF9">
    <property type="entry name" value="INTEGRASE CATALYTIC DOMAIN-CONTAINING PROTEIN"/>
    <property type="match status" value="1"/>
</dbReference>
<dbReference type="SMART" id="SM00343">
    <property type="entry name" value="ZnF_C2HC"/>
    <property type="match status" value="3"/>
</dbReference>
<dbReference type="InterPro" id="IPR001969">
    <property type="entry name" value="Aspartic_peptidase_AS"/>
</dbReference>
<organism evidence="4 5">
    <name type="scientific">Rhipicephalus sanguineus</name>
    <name type="common">Brown dog tick</name>
    <name type="synonym">Ixodes sanguineus</name>
    <dbReference type="NCBI Taxonomy" id="34632"/>
    <lineage>
        <taxon>Eukaryota</taxon>
        <taxon>Metazoa</taxon>
        <taxon>Ecdysozoa</taxon>
        <taxon>Arthropoda</taxon>
        <taxon>Chelicerata</taxon>
        <taxon>Arachnida</taxon>
        <taxon>Acari</taxon>
        <taxon>Parasitiformes</taxon>
        <taxon>Ixodida</taxon>
        <taxon>Ixodoidea</taxon>
        <taxon>Ixodidae</taxon>
        <taxon>Rhipicephalinae</taxon>
        <taxon>Rhipicephalus</taxon>
        <taxon>Rhipicephalus</taxon>
    </lineage>
</organism>
<dbReference type="GO" id="GO:0003676">
    <property type="term" value="F:nucleic acid binding"/>
    <property type="evidence" value="ECO:0007669"/>
    <property type="project" value="InterPro"/>
</dbReference>